<comment type="caution">
    <text evidence="2">The sequence shown here is derived from an EMBL/GenBank/DDBJ whole genome shotgun (WGS) entry which is preliminary data.</text>
</comment>
<evidence type="ECO:0000259" key="1">
    <source>
        <dbReference type="Pfam" id="PF06568"/>
    </source>
</evidence>
<organism evidence="2 3">
    <name type="scientific">Pseudodonghicola flavimaris</name>
    <dbReference type="NCBI Taxonomy" id="3050036"/>
    <lineage>
        <taxon>Bacteria</taxon>
        <taxon>Pseudomonadati</taxon>
        <taxon>Pseudomonadota</taxon>
        <taxon>Alphaproteobacteria</taxon>
        <taxon>Rhodobacterales</taxon>
        <taxon>Paracoccaceae</taxon>
        <taxon>Pseudodonghicola</taxon>
    </lineage>
</organism>
<protein>
    <submittedName>
        <fullName evidence="2">DUF1127 domain-containing protein</fullName>
    </submittedName>
</protein>
<dbReference type="Pfam" id="PF06568">
    <property type="entry name" value="YjiS-like"/>
    <property type="match status" value="1"/>
</dbReference>
<dbReference type="Proteomes" id="UP001243757">
    <property type="component" value="Unassembled WGS sequence"/>
</dbReference>
<evidence type="ECO:0000313" key="2">
    <source>
        <dbReference type="EMBL" id="MDK3017995.1"/>
    </source>
</evidence>
<evidence type="ECO:0000313" key="3">
    <source>
        <dbReference type="Proteomes" id="UP001243757"/>
    </source>
</evidence>
<gene>
    <name evidence="2" type="ORF">QO033_09920</name>
</gene>
<accession>A0ABT7F071</accession>
<dbReference type="EMBL" id="JASNJD010000006">
    <property type="protein sequence ID" value="MDK3017995.1"/>
    <property type="molecule type" value="Genomic_DNA"/>
</dbReference>
<feature type="domain" description="YjiS-like" evidence="1">
    <location>
        <begin position="9"/>
        <end position="44"/>
    </location>
</feature>
<name>A0ABT7F071_9RHOB</name>
<keyword evidence="3" id="KW-1185">Reference proteome</keyword>
<reference evidence="2 3" key="1">
    <citation type="submission" date="2023-05" db="EMBL/GenBank/DDBJ databases">
        <title>Pseudodonghicola sp. nov.</title>
        <authorList>
            <person name="Huang J."/>
        </authorList>
    </citation>
    <scope>NUCLEOTIDE SEQUENCE [LARGE SCALE GENOMIC DNA]</scope>
    <source>
        <strain evidence="2 3">IC7</strain>
    </source>
</reference>
<dbReference type="InterPro" id="IPR009506">
    <property type="entry name" value="YjiS-like"/>
</dbReference>
<sequence length="55" mass="6434">MNAWAADVRLRVERFRVFRQTLSEMGALNNKELADLGLHRSELRRVAYQASREVC</sequence>
<proteinExistence type="predicted"/>